<dbReference type="SUPFAM" id="SSF52096">
    <property type="entry name" value="ClpP/crotonase"/>
    <property type="match status" value="1"/>
</dbReference>
<organism evidence="3 4">
    <name type="scientific">Myroides guanonis</name>
    <dbReference type="NCBI Taxonomy" id="1150112"/>
    <lineage>
        <taxon>Bacteria</taxon>
        <taxon>Pseudomonadati</taxon>
        <taxon>Bacteroidota</taxon>
        <taxon>Flavobacteriia</taxon>
        <taxon>Flavobacteriales</taxon>
        <taxon>Flavobacteriaceae</taxon>
        <taxon>Myroides</taxon>
    </lineage>
</organism>
<dbReference type="RefSeq" id="WP_090677787.1">
    <property type="nucleotide sequence ID" value="NZ_FORU01000002.1"/>
</dbReference>
<dbReference type="GO" id="GO:0030288">
    <property type="term" value="C:outer membrane-bounded periplasmic space"/>
    <property type="evidence" value="ECO:0007669"/>
    <property type="project" value="TreeGrafter"/>
</dbReference>
<dbReference type="OrthoDB" id="5379939at2"/>
<dbReference type="Gene3D" id="2.30.42.10">
    <property type="match status" value="1"/>
</dbReference>
<dbReference type="InterPro" id="IPR005151">
    <property type="entry name" value="Tail-specific_protease"/>
</dbReference>
<evidence type="ECO:0000313" key="3">
    <source>
        <dbReference type="EMBL" id="SFI90810.1"/>
    </source>
</evidence>
<keyword evidence="4" id="KW-1185">Reference proteome</keyword>
<dbReference type="AlphaFoldDB" id="A0A1I3M1Y9"/>
<dbReference type="Gene3D" id="3.90.226.10">
    <property type="entry name" value="2-enoyl-CoA Hydratase, Chain A, domain 1"/>
    <property type="match status" value="1"/>
</dbReference>
<dbReference type="GO" id="GO:0008236">
    <property type="term" value="F:serine-type peptidase activity"/>
    <property type="evidence" value="ECO:0007669"/>
    <property type="project" value="InterPro"/>
</dbReference>
<keyword evidence="1" id="KW-0732">Signal</keyword>
<dbReference type="PANTHER" id="PTHR32060:SF30">
    <property type="entry name" value="CARBOXY-TERMINAL PROCESSING PROTEASE CTPA"/>
    <property type="match status" value="1"/>
</dbReference>
<evidence type="ECO:0000256" key="1">
    <source>
        <dbReference type="SAM" id="SignalP"/>
    </source>
</evidence>
<reference evidence="4" key="1">
    <citation type="submission" date="2016-10" db="EMBL/GenBank/DDBJ databases">
        <authorList>
            <person name="Varghese N."/>
            <person name="Submissions S."/>
        </authorList>
    </citation>
    <scope>NUCLEOTIDE SEQUENCE [LARGE SCALE GENOMIC DNA]</scope>
    <source>
        <strain evidence="4">DSM 26542</strain>
    </source>
</reference>
<dbReference type="Pfam" id="PF03572">
    <property type="entry name" value="Peptidase_S41"/>
    <property type="match status" value="1"/>
</dbReference>
<dbReference type="GO" id="GO:0004175">
    <property type="term" value="F:endopeptidase activity"/>
    <property type="evidence" value="ECO:0007669"/>
    <property type="project" value="TreeGrafter"/>
</dbReference>
<feature type="signal peptide" evidence="1">
    <location>
        <begin position="1"/>
        <end position="21"/>
    </location>
</feature>
<sequence>MKSKFLLIFLFITNFSWSQIAEQQKIETWVKVWGFLKYNHPRVAAGVTDWDGVFVSHLQVLDGLRTEEEINKAYLELLNSLGTVKLCDACKTIVTQETSNNINYEELWKGTELSPLILKRLDFIRTNRSLDKNYYVQFYKDTQLPLFKNERVVSFDPLPNKERRLLALARFWNVINYFYPYKSLMTDKWDVVLPQMIPLFISSTTDFGYQYAIILMTRFLEDSNAFVASELLKKRIGDYRPSFSIVKIEDKWMVDRMEIDSLSSVSRVLSGDEILAIDGKKIDELVEDKEGVISSSNERTKNNSLATTLLNGSSGNMEVTVLRNIDTLSFVTPRYLVTEFFPDSDYNENLPWKILDSSVGYIDVGRFLKRDQVPMQRDFKNLNNLIIDLRSYEVPSGNNLADYLVLKNKVFAQMIEPNSKAVGSFIERKKMHENKNAKNSFTGNIYVLVNEKTRGQGEFLALLLKGSDRVKLIGTSTAGAFGLITKLQLPGKVEVFFTGIGVSTADRLNIQKVGVEPDIEIYRNQTDILKGRDTLLEETLLLIKQ</sequence>
<evidence type="ECO:0000313" key="4">
    <source>
        <dbReference type="Proteomes" id="UP000243887"/>
    </source>
</evidence>
<dbReference type="InterPro" id="IPR029045">
    <property type="entry name" value="ClpP/crotonase-like_dom_sf"/>
</dbReference>
<dbReference type="GO" id="GO:0006508">
    <property type="term" value="P:proteolysis"/>
    <property type="evidence" value="ECO:0007669"/>
    <property type="project" value="InterPro"/>
</dbReference>
<accession>A0A1I3M1Y9</accession>
<protein>
    <submittedName>
        <fullName evidence="3">Peptidase family S41</fullName>
    </submittedName>
</protein>
<dbReference type="SMART" id="SM00245">
    <property type="entry name" value="TSPc"/>
    <property type="match status" value="1"/>
</dbReference>
<evidence type="ECO:0000259" key="2">
    <source>
        <dbReference type="SMART" id="SM00245"/>
    </source>
</evidence>
<dbReference type="InterPro" id="IPR036034">
    <property type="entry name" value="PDZ_sf"/>
</dbReference>
<dbReference type="Proteomes" id="UP000243887">
    <property type="component" value="Unassembled WGS sequence"/>
</dbReference>
<dbReference type="GO" id="GO:0007165">
    <property type="term" value="P:signal transduction"/>
    <property type="evidence" value="ECO:0007669"/>
    <property type="project" value="TreeGrafter"/>
</dbReference>
<proteinExistence type="predicted"/>
<feature type="domain" description="Tail specific protease" evidence="2">
    <location>
        <begin position="314"/>
        <end position="522"/>
    </location>
</feature>
<feature type="chain" id="PRO_5017203310" evidence="1">
    <location>
        <begin position="22"/>
        <end position="545"/>
    </location>
</feature>
<name>A0A1I3M1Y9_9FLAO</name>
<dbReference type="EMBL" id="FORU01000002">
    <property type="protein sequence ID" value="SFI90810.1"/>
    <property type="molecule type" value="Genomic_DNA"/>
</dbReference>
<dbReference type="STRING" id="1150112.SAMN04487893_1021"/>
<dbReference type="PANTHER" id="PTHR32060">
    <property type="entry name" value="TAIL-SPECIFIC PROTEASE"/>
    <property type="match status" value="1"/>
</dbReference>
<gene>
    <name evidence="3" type="ORF">SAMN04487893_1021</name>
</gene>